<dbReference type="OrthoDB" id="9909335at2"/>
<gene>
    <name evidence="1" type="ordered locus">CHU_1948</name>
</gene>
<accession>A0A6N4SS43</accession>
<dbReference type="EMBL" id="CP000383">
    <property type="protein sequence ID" value="ABG59214.1"/>
    <property type="molecule type" value="Genomic_DNA"/>
</dbReference>
<proteinExistence type="predicted"/>
<dbReference type="RefSeq" id="WP_011585331.1">
    <property type="nucleotide sequence ID" value="NC_008255.1"/>
</dbReference>
<dbReference type="AlphaFoldDB" id="A0A6N4SS43"/>
<evidence type="ECO:0000313" key="2">
    <source>
        <dbReference type="Proteomes" id="UP000001822"/>
    </source>
</evidence>
<sequence>MEEIEKTLKSHTWTEDASIKILLNSNSKSVLKEMLPMFRRYTDAIVIHYQTDLVPTAMICIGDNTISLA</sequence>
<protein>
    <submittedName>
        <fullName evidence="1">Uncharacterized protein</fullName>
    </submittedName>
</protein>
<reference evidence="1 2" key="1">
    <citation type="journal article" date="2007" name="Appl. Environ. Microbiol.">
        <title>Genome sequence of the cellulolytic gliding bacterium Cytophaga hutchinsonii.</title>
        <authorList>
            <person name="Xie G."/>
            <person name="Bruce D.C."/>
            <person name="Challacombe J.F."/>
            <person name="Chertkov O."/>
            <person name="Detter J.C."/>
            <person name="Gilna P."/>
            <person name="Han C.S."/>
            <person name="Lucas S."/>
            <person name="Misra M."/>
            <person name="Myers G.L."/>
            <person name="Richardson P."/>
            <person name="Tapia R."/>
            <person name="Thayer N."/>
            <person name="Thompson L.S."/>
            <person name="Brettin T.S."/>
            <person name="Henrissat B."/>
            <person name="Wilson D.B."/>
            <person name="McBride M.J."/>
        </authorList>
    </citation>
    <scope>NUCLEOTIDE SEQUENCE [LARGE SCALE GENOMIC DNA]</scope>
    <source>
        <strain evidence="2">ATCC 33406 / DSM 1761 / CIP 103989 / NBRC 15051 / NCIMB 9469 / D465</strain>
    </source>
</reference>
<dbReference type="Proteomes" id="UP000001822">
    <property type="component" value="Chromosome"/>
</dbReference>
<organism evidence="1 2">
    <name type="scientific">Cytophaga hutchinsonii (strain ATCC 33406 / DSM 1761 / CIP 103989 / NBRC 15051 / NCIMB 9469 / D465)</name>
    <dbReference type="NCBI Taxonomy" id="269798"/>
    <lineage>
        <taxon>Bacteria</taxon>
        <taxon>Pseudomonadati</taxon>
        <taxon>Bacteroidota</taxon>
        <taxon>Cytophagia</taxon>
        <taxon>Cytophagales</taxon>
        <taxon>Cytophagaceae</taxon>
        <taxon>Cytophaga</taxon>
    </lineage>
</organism>
<keyword evidence="2" id="KW-1185">Reference proteome</keyword>
<name>A0A6N4SS43_CYTH3</name>
<evidence type="ECO:0000313" key="1">
    <source>
        <dbReference type="EMBL" id="ABG59214.1"/>
    </source>
</evidence>
<dbReference type="KEGG" id="chu:CHU_1948"/>